<feature type="region of interest" description="Disordered" evidence="14">
    <location>
        <begin position="603"/>
        <end position="624"/>
    </location>
</feature>
<sequence length="2056" mass="217813">MDDDGGRRNAPGALMEAGRGAGPAGMAEPAALPRVRAARPGPQRFLRRSVVESDQEEPPGLEAAEAPGAQPPQPLQRRVLLLCKTRRLIAERARGRPAAPLPAAPAAPPSNLADPGLEPAGAQEPGPDPAPAPVPAPDGGPREEIAATRKEDAGAPEARPELGRARREEPEEEEDDEDDLKAVATSLDGRFLKFDIELGRGSFKTVYKGLDTETWVEVAWCELQDRKLTKLERQRFKEEAEMLKGLQHPNIVRFYDFWESSARGKRCIVLVTELMTSGTLKTYLKRFKVMKPKVLRSWCRQILKGLLFLHTRTPPIIHRDLKCDNIFITGPTGSVKIGDLGLATLKRASFAKSVIGTPEFMAPEMYEEHYDESVDVYAFGMCMLEMATSEYPYSECQNAAQIYRKVTCGIKPASFEKVHDPEIKEIIGECICKNKEERYEIKDLLSHAFFAEDTGVRVELAEEDHGRKSAIALRLWVEDPKKLKGKPKDSGAIEFTFDLERETPEDVAQEMIESGFFHESDVKIVAKSIRDRVALIQWRRKRIWPALQPQEQRDLGSPDKARGPPTPLQVQVTYHSQAGLPESEEPEADQHLLTPALPASATSLASDSTFDSGQGSTVYSDSQSSQQSVVLGSLADGAPPASQCVCSPPVSVSDGPVLPHSLPSLGAYQQPATPGLSVGSVPPPARPPLPQQPFPEPAMSFAPVLPPPSAPVPTGPGQPTAPAHQPSLLAQPVPMPQVLAPQPVGPLQPAPSHLPPYLAPASQVVAPAQLKPLQMPPAPLQPLAQIPPQMPPLPVVPPIAPLATVDSLPTALPDLPATSGPTVPPPSQYFPPAVILPSLPLSATPAPLPASPALPLQTVKLPHPAGAPLAVPCQTIVPNVAATATAIPLLAVAPQGVAALSIHPTVAQLPAQPVYPAAFPQMVPSDVPPSPLHAAQTVQAAAPQPTPPMLPQPHQPSVARLPEQAAPAASAGSQILLGHPPTYAVDVTTQVATVPAPAAILSPPLPEVLLPPVPELLPQLPGSLAPTVIAAPQSVPVQTAVLLPPANLPLPSGPGIPGPCPTVQLTVEPAPEEQASQDKQPSLPQSCESYGGSDVPSGREMSDSCEGAFGGGKLEGKAARKHHRRSTRVRSRQERASRPRLTILNVCNTGDKMVECQLETHNHKMVTFKFDLDGDAPDEIATYMVEHDFILQAERETFIEQMKDVMDKAEDMLSEDTDVDRASDPGVSPPHLSTCGLGAGEENRQSQANAPVYQQNVLHTGKRWFIICPVAEHPAVEAPESSPPLPLSSLQPDTSQDSAPSKDQLSSKEKPSFSTDLQLLSQAGPRDLPGGAPAPLVPSSPPVTALSQDMAPPAASPKLEPATGPAMQAGGPGTPQGPASEHKTPWPLMETLDAQLAAQSPGMGRGPCAPPLEAPLHPMGLGDPALAREPITKGEPLSALAPTSGAPGGASQPTVSQPLPPLPTVVGAISLATPQLPSPPLAPTAPPQPPSTLESDGEGPPPRVGFVDSTIKSLDEKLRTLLYQEHVPTSSASAGTPVEAGDRDFTLEPPRGDEPRTEASGGSLGLLPQPALEKSEVAPGLEVTLEQSVSLSVTAESSLSHTLGREGAQVASDSRTAPRAPQDVPASAIPAHLEPTDRTSRVPGETLAESMQSCLGMLIEGGQDSQPQPHSTLVSGSPLKWPGQQDGSSPAKTVGRFSVVSTQDEWTLASPNSLRYSAPPDVYLDEAPCSPDMKLAVRRAQTASSIEVGMEEPLSSDSGDESPRRRPSVQKHASLPSSSGGVASDFVKKAAAFLQRSSRAGSPCLETPSRMGVKVPTISVTSFHSQSSYISSDNDSEIEDADIRKELQSLREKHLKEISELQSQQKQEIEALYRRLGKPLPPNLGLFHTAPPIGRRRKTSKSKLKAGKLLSPLVQQLKVVASSTGSSTSSLVPGPEPGPQPALHIQAQVNNSNNKKGTFTDDLHKLVDEWTSKTVGATPLKPSLNQLKQTQKLHDMEATAGWPLASGEARAMNTSRTAMGMPCLAPVPSPVPTVVIPGAASALPVPMPDSESEKPD</sequence>
<evidence type="ECO:0000256" key="8">
    <source>
        <dbReference type="ARBA" id="ARBA00022741"/>
    </source>
</evidence>
<feature type="compositionally biased region" description="Polar residues" evidence="14">
    <location>
        <begin position="1077"/>
        <end position="1088"/>
    </location>
</feature>
<name>A0A4W2G0J2_BOBOX</name>
<evidence type="ECO:0000313" key="17">
    <source>
        <dbReference type="Proteomes" id="UP000429181"/>
    </source>
</evidence>
<dbReference type="Gene3D" id="3.30.200.20">
    <property type="entry name" value="Phosphorylase Kinase, domain 1"/>
    <property type="match status" value="1"/>
</dbReference>
<evidence type="ECO:0000256" key="12">
    <source>
        <dbReference type="ARBA" id="ARBA00048679"/>
    </source>
</evidence>
<feature type="compositionally biased region" description="Polar residues" evidence="14">
    <location>
        <begin position="1585"/>
        <end position="1601"/>
    </location>
</feature>
<keyword evidence="6" id="KW-0597">Phosphoprotein</keyword>
<feature type="region of interest" description="Disordered" evidence="14">
    <location>
        <begin position="1738"/>
        <end position="1782"/>
    </location>
</feature>
<dbReference type="Pfam" id="PF24889">
    <property type="entry name" value="CCTL2_WNK"/>
    <property type="match status" value="1"/>
</dbReference>
<dbReference type="GeneTree" id="ENSGT00940000157161"/>
<dbReference type="InterPro" id="IPR008271">
    <property type="entry name" value="Ser/Thr_kinase_AS"/>
</dbReference>
<evidence type="ECO:0000256" key="3">
    <source>
        <dbReference type="ARBA" id="ARBA00012513"/>
    </source>
</evidence>
<evidence type="ECO:0000313" key="16">
    <source>
        <dbReference type="Ensembl" id="ENSBIXP00005011658.1"/>
    </source>
</evidence>
<evidence type="ECO:0000256" key="4">
    <source>
        <dbReference type="ARBA" id="ARBA00022490"/>
    </source>
</evidence>
<evidence type="ECO:0000256" key="1">
    <source>
        <dbReference type="ARBA" id="ARBA00001946"/>
    </source>
</evidence>
<feature type="region of interest" description="Disordered" evidence="14">
    <location>
        <begin position="1276"/>
        <end position="1386"/>
    </location>
</feature>
<dbReference type="CTD" id="65268"/>
<feature type="compositionally biased region" description="Polar residues" evidence="14">
    <location>
        <begin position="1312"/>
        <end position="1321"/>
    </location>
</feature>
<evidence type="ECO:0000256" key="7">
    <source>
        <dbReference type="ARBA" id="ARBA00022679"/>
    </source>
</evidence>
<evidence type="ECO:0000256" key="13">
    <source>
        <dbReference type="SAM" id="Coils"/>
    </source>
</evidence>
<keyword evidence="5" id="KW-0723">Serine/threonine-protein kinase</keyword>
<protein>
    <recommendedName>
        <fullName evidence="3">non-specific serine/threonine protein kinase</fullName>
        <ecNumber evidence="3">2.7.11.1</ecNumber>
    </recommendedName>
</protein>
<feature type="compositionally biased region" description="Low complexity" evidence="14">
    <location>
        <begin position="932"/>
        <end position="943"/>
    </location>
</feature>
<feature type="compositionally biased region" description="Pro residues" evidence="14">
    <location>
        <begin position="944"/>
        <end position="954"/>
    </location>
</feature>
<feature type="compositionally biased region" description="Pro residues" evidence="14">
    <location>
        <begin position="126"/>
        <end position="138"/>
    </location>
</feature>
<feature type="compositionally biased region" description="Pro residues" evidence="14">
    <location>
        <begin position="99"/>
        <end position="108"/>
    </location>
</feature>
<feature type="compositionally biased region" description="Acidic residues" evidence="14">
    <location>
        <begin position="170"/>
        <end position="179"/>
    </location>
</feature>
<reference evidence="16" key="2">
    <citation type="submission" date="2025-08" db="UniProtKB">
        <authorList>
            <consortium name="Ensembl"/>
        </authorList>
    </citation>
    <scope>IDENTIFICATION</scope>
</reference>
<dbReference type="SMART" id="SM00220">
    <property type="entry name" value="S_TKc"/>
    <property type="match status" value="1"/>
</dbReference>
<dbReference type="InterPro" id="IPR056865">
    <property type="entry name" value="CCTL2_WNK"/>
</dbReference>
<dbReference type="FunFam" id="1.10.510.10:FF:000006">
    <property type="entry name" value="Serine/threonine-protein kinase WNK1 isoform 2"/>
    <property type="match status" value="1"/>
</dbReference>
<evidence type="ECO:0000256" key="14">
    <source>
        <dbReference type="SAM" id="MobiDB-lite"/>
    </source>
</evidence>
<feature type="compositionally biased region" description="Low complexity" evidence="14">
    <location>
        <begin position="637"/>
        <end position="659"/>
    </location>
</feature>
<dbReference type="RefSeq" id="XP_027406136.1">
    <property type="nucleotide sequence ID" value="XM_027550335.1"/>
</dbReference>
<dbReference type="Ensembl" id="ENSBIXT00005020655.1">
    <property type="protein sequence ID" value="ENSBIXP00005011658.1"/>
    <property type="gene ID" value="ENSBIXG00005002556.1"/>
</dbReference>
<feature type="region of interest" description="Disordered" evidence="14">
    <location>
        <begin position="1659"/>
        <end position="1696"/>
    </location>
</feature>
<dbReference type="GO" id="GO:0005737">
    <property type="term" value="C:cytoplasm"/>
    <property type="evidence" value="ECO:0007669"/>
    <property type="project" value="UniProtKB-SubCell"/>
</dbReference>
<feature type="compositionally biased region" description="Low complexity" evidence="14">
    <location>
        <begin position="24"/>
        <end position="40"/>
    </location>
</feature>
<dbReference type="InterPro" id="IPR024678">
    <property type="entry name" value="Kinase_OSR1/WNK_CCT"/>
</dbReference>
<dbReference type="InterPro" id="IPR050588">
    <property type="entry name" value="WNK_Ser-Thr_kinase"/>
</dbReference>
<dbReference type="Proteomes" id="UP000429181">
    <property type="component" value="Chromosome 8"/>
</dbReference>
<feature type="compositionally biased region" description="Pro residues" evidence="14">
    <location>
        <begin position="704"/>
        <end position="716"/>
    </location>
</feature>
<dbReference type="Gene3D" id="1.10.510.10">
    <property type="entry name" value="Transferase(Phosphotransferase) domain 1"/>
    <property type="match status" value="1"/>
</dbReference>
<evidence type="ECO:0000256" key="11">
    <source>
        <dbReference type="ARBA" id="ARBA00047899"/>
    </source>
</evidence>
<dbReference type="FunFam" id="3.10.20.90:FF:000012">
    <property type="entry name" value="Serine/threonine-protein kinase WNK1 isoform 2"/>
    <property type="match status" value="1"/>
</dbReference>
<dbReference type="InterPro" id="IPR000719">
    <property type="entry name" value="Prot_kinase_dom"/>
</dbReference>
<comment type="cofactor">
    <cofactor evidence="1">
        <name>Mg(2+)</name>
        <dbReference type="ChEBI" id="CHEBI:18420"/>
    </cofactor>
</comment>
<dbReference type="Pfam" id="PF00069">
    <property type="entry name" value="Pkinase"/>
    <property type="match status" value="1"/>
</dbReference>
<proteinExistence type="predicted"/>
<comment type="catalytic activity">
    <reaction evidence="12">
        <text>L-seryl-[protein] + ATP = O-phospho-L-seryl-[protein] + ADP + H(+)</text>
        <dbReference type="Rhea" id="RHEA:17989"/>
        <dbReference type="Rhea" id="RHEA-COMP:9863"/>
        <dbReference type="Rhea" id="RHEA-COMP:11604"/>
        <dbReference type="ChEBI" id="CHEBI:15378"/>
        <dbReference type="ChEBI" id="CHEBI:29999"/>
        <dbReference type="ChEBI" id="CHEBI:30616"/>
        <dbReference type="ChEBI" id="CHEBI:83421"/>
        <dbReference type="ChEBI" id="CHEBI:456216"/>
        <dbReference type="EC" id="2.7.11.1"/>
    </reaction>
</comment>
<feature type="domain" description="Protein kinase" evidence="15">
    <location>
        <begin position="192"/>
        <end position="450"/>
    </location>
</feature>
<feature type="region of interest" description="Disordered" evidence="14">
    <location>
        <begin position="637"/>
        <end position="728"/>
    </location>
</feature>
<feature type="coiled-coil region" evidence="13">
    <location>
        <begin position="1844"/>
        <end position="1875"/>
    </location>
</feature>
<organism evidence="16 17">
    <name type="scientific">Bos indicus x Bos taurus</name>
    <name type="common">Hybrid cattle</name>
    <dbReference type="NCBI Taxonomy" id="30522"/>
    <lineage>
        <taxon>Eukaryota</taxon>
        <taxon>Metazoa</taxon>
        <taxon>Chordata</taxon>
        <taxon>Craniata</taxon>
        <taxon>Vertebrata</taxon>
        <taxon>Euteleostomi</taxon>
        <taxon>Mammalia</taxon>
        <taxon>Eutheria</taxon>
        <taxon>Laurasiatheria</taxon>
        <taxon>Artiodactyla</taxon>
        <taxon>Ruminantia</taxon>
        <taxon>Pecora</taxon>
        <taxon>Bovidae</taxon>
        <taxon>Bovinae</taxon>
        <taxon>Bos</taxon>
    </lineage>
</organism>
<comment type="catalytic activity">
    <reaction evidence="11">
        <text>L-threonyl-[protein] + ATP = O-phospho-L-threonyl-[protein] + ADP + H(+)</text>
        <dbReference type="Rhea" id="RHEA:46608"/>
        <dbReference type="Rhea" id="RHEA-COMP:11060"/>
        <dbReference type="Rhea" id="RHEA-COMP:11605"/>
        <dbReference type="ChEBI" id="CHEBI:15378"/>
        <dbReference type="ChEBI" id="CHEBI:30013"/>
        <dbReference type="ChEBI" id="CHEBI:30616"/>
        <dbReference type="ChEBI" id="CHEBI:61977"/>
        <dbReference type="ChEBI" id="CHEBI:456216"/>
        <dbReference type="EC" id="2.7.11.1"/>
    </reaction>
</comment>
<feature type="compositionally biased region" description="Polar residues" evidence="14">
    <location>
        <begin position="1291"/>
        <end position="1304"/>
    </location>
</feature>
<evidence type="ECO:0000259" key="15">
    <source>
        <dbReference type="PROSITE" id="PS50011"/>
    </source>
</evidence>
<dbReference type="GO" id="GO:0005524">
    <property type="term" value="F:ATP binding"/>
    <property type="evidence" value="ECO:0007669"/>
    <property type="project" value="UniProtKB-KW"/>
</dbReference>
<feature type="compositionally biased region" description="Pro residues" evidence="14">
    <location>
        <begin position="681"/>
        <end position="696"/>
    </location>
</feature>
<feature type="compositionally biased region" description="Basic and acidic residues" evidence="14">
    <location>
        <begin position="1540"/>
        <end position="1557"/>
    </location>
</feature>
<dbReference type="SUPFAM" id="SSF56112">
    <property type="entry name" value="Protein kinase-like (PK-like)"/>
    <property type="match status" value="1"/>
</dbReference>
<feature type="region of interest" description="Disordered" evidence="14">
    <location>
        <begin position="1399"/>
        <end position="1511"/>
    </location>
</feature>
<evidence type="ECO:0000256" key="9">
    <source>
        <dbReference type="ARBA" id="ARBA00022777"/>
    </source>
</evidence>
<dbReference type="GO" id="GO:0004674">
    <property type="term" value="F:protein serine/threonine kinase activity"/>
    <property type="evidence" value="ECO:0007669"/>
    <property type="project" value="UniProtKB-KW"/>
</dbReference>
<reference evidence="16 17" key="1">
    <citation type="submission" date="2018-11" db="EMBL/GenBank/DDBJ databases">
        <title>Haplotype-resolved cattle genomes.</title>
        <authorList>
            <person name="Low W.Y."/>
            <person name="Tearle R."/>
            <person name="Bickhart D.M."/>
            <person name="Rosen B.D."/>
            <person name="Koren S."/>
            <person name="Rhie A."/>
            <person name="Hiendleder S."/>
            <person name="Phillippy A.M."/>
            <person name="Smith T.P.L."/>
            <person name="Williams J.L."/>
        </authorList>
    </citation>
    <scope>NUCLEOTIDE SEQUENCE [LARGE SCALE GENOMIC DNA]</scope>
</reference>
<feature type="region of interest" description="Disordered" evidence="14">
    <location>
        <begin position="1215"/>
        <end position="1243"/>
    </location>
</feature>
<dbReference type="PANTHER" id="PTHR13902">
    <property type="entry name" value="SERINE/THREONINE-PROTEIN KINASE WNK WITH NO LYSINE -RELATED"/>
    <property type="match status" value="1"/>
</dbReference>
<feature type="compositionally biased region" description="Basic and acidic residues" evidence="14">
    <location>
        <begin position="140"/>
        <end position="169"/>
    </location>
</feature>
<feature type="region of interest" description="Disordered" evidence="14">
    <location>
        <begin position="1069"/>
        <end position="1136"/>
    </location>
</feature>
<keyword evidence="9" id="KW-0418">Kinase</keyword>
<dbReference type="PROSITE" id="PS50011">
    <property type="entry name" value="PROTEIN_KINASE_DOM"/>
    <property type="match status" value="1"/>
</dbReference>
<comment type="subcellular location">
    <subcellularLocation>
        <location evidence="2">Cytoplasm</location>
    </subcellularLocation>
</comment>
<dbReference type="Pfam" id="PF12202">
    <property type="entry name" value="OSR1_C"/>
    <property type="match status" value="1"/>
</dbReference>
<evidence type="ECO:0000256" key="6">
    <source>
        <dbReference type="ARBA" id="ARBA00022553"/>
    </source>
</evidence>
<dbReference type="Gene3D" id="3.10.20.90">
    <property type="entry name" value="Phosphatidylinositol 3-kinase Catalytic Subunit, Chain A, domain 1"/>
    <property type="match status" value="2"/>
</dbReference>
<feature type="region of interest" description="Disordered" evidence="14">
    <location>
        <begin position="1525"/>
        <end position="1642"/>
    </location>
</feature>
<keyword evidence="13" id="KW-0175">Coiled coil</keyword>
<feature type="region of interest" description="Disordered" evidence="14">
    <location>
        <begin position="930"/>
        <end position="965"/>
    </location>
</feature>
<dbReference type="GeneID" id="113897553"/>
<evidence type="ECO:0000256" key="10">
    <source>
        <dbReference type="ARBA" id="ARBA00022840"/>
    </source>
</evidence>
<accession>A0A4W2G0J2</accession>
<dbReference type="EC" id="2.7.11.1" evidence="3"/>
<feature type="compositionally biased region" description="Polar residues" evidence="14">
    <location>
        <begin position="1663"/>
        <end position="1675"/>
    </location>
</feature>
<feature type="compositionally biased region" description="Basic residues" evidence="14">
    <location>
        <begin position="1119"/>
        <end position="1130"/>
    </location>
</feature>
<keyword evidence="10" id="KW-0067">ATP-binding</keyword>
<dbReference type="FunFam" id="3.10.20.90:FF:000007">
    <property type="entry name" value="Serine/threonine-protein kinase WNK1 isoform 1"/>
    <property type="match status" value="1"/>
</dbReference>
<feature type="compositionally biased region" description="Pro residues" evidence="14">
    <location>
        <begin position="1476"/>
        <end position="1490"/>
    </location>
</feature>
<dbReference type="PROSITE" id="PS00108">
    <property type="entry name" value="PROTEIN_KINASE_ST"/>
    <property type="match status" value="1"/>
</dbReference>
<feature type="region of interest" description="Disordered" evidence="14">
    <location>
        <begin position="92"/>
        <end position="180"/>
    </location>
</feature>
<evidence type="ECO:0000256" key="5">
    <source>
        <dbReference type="ARBA" id="ARBA00022527"/>
    </source>
</evidence>
<keyword evidence="4" id="KW-0963">Cytoplasm</keyword>
<feature type="region of interest" description="Disordered" evidence="14">
    <location>
        <begin position="1"/>
        <end position="78"/>
    </location>
</feature>
<evidence type="ECO:0000256" key="2">
    <source>
        <dbReference type="ARBA" id="ARBA00004496"/>
    </source>
</evidence>
<gene>
    <name evidence="16" type="primary">WNK2</name>
</gene>
<dbReference type="InterPro" id="IPR011009">
    <property type="entry name" value="Kinase-like_dom_sf"/>
</dbReference>
<dbReference type="CDD" id="cd14032">
    <property type="entry name" value="STKc_WNK2_like"/>
    <property type="match status" value="1"/>
</dbReference>
<dbReference type="FunFam" id="3.30.200.20:FF:000494">
    <property type="entry name" value="serine/threonine-protein kinase WNK2 isoform X2"/>
    <property type="match status" value="1"/>
</dbReference>
<keyword evidence="8" id="KW-0547">Nucleotide-binding</keyword>
<keyword evidence="7" id="KW-0808">Transferase</keyword>